<evidence type="ECO:0000313" key="7">
    <source>
        <dbReference type="Proteomes" id="UP000053257"/>
    </source>
</evidence>
<dbReference type="Pfam" id="PF12157">
    <property type="entry name" value="DUF3591"/>
    <property type="match status" value="1"/>
</dbReference>
<dbReference type="GO" id="GO:0017025">
    <property type="term" value="F:TBP-class protein binding"/>
    <property type="evidence" value="ECO:0007669"/>
    <property type="project" value="InterPro"/>
</dbReference>
<feature type="coiled-coil region" evidence="3">
    <location>
        <begin position="874"/>
        <end position="901"/>
    </location>
</feature>
<feature type="region of interest" description="Disordered" evidence="4">
    <location>
        <begin position="56"/>
        <end position="98"/>
    </location>
</feature>
<dbReference type="GO" id="GO:0005669">
    <property type="term" value="C:transcription factor TFIID complex"/>
    <property type="evidence" value="ECO:0007669"/>
    <property type="project" value="InterPro"/>
</dbReference>
<dbReference type="PANTHER" id="PTHR13900:SF0">
    <property type="entry name" value="TRANSCRIPTION INITIATION FACTOR TFIID SUBUNIT 1"/>
    <property type="match status" value="1"/>
</dbReference>
<accession>A0A0C3S6F7</accession>
<feature type="region of interest" description="Disordered" evidence="4">
    <location>
        <begin position="912"/>
        <end position="1017"/>
    </location>
</feature>
<name>A0A0C3S6F7_PHLG1</name>
<evidence type="ECO:0000256" key="4">
    <source>
        <dbReference type="SAM" id="MobiDB-lite"/>
    </source>
</evidence>
<gene>
    <name evidence="6" type="ORF">PHLGIDRAFT_27789</name>
</gene>
<dbReference type="GO" id="GO:0004402">
    <property type="term" value="F:histone acetyltransferase activity"/>
    <property type="evidence" value="ECO:0007669"/>
    <property type="project" value="InterPro"/>
</dbReference>
<organism evidence="6 7">
    <name type="scientific">Phlebiopsis gigantea (strain 11061_1 CR5-6)</name>
    <name type="common">White-rot fungus</name>
    <name type="synonym">Peniophora gigantea</name>
    <dbReference type="NCBI Taxonomy" id="745531"/>
    <lineage>
        <taxon>Eukaryota</taxon>
        <taxon>Fungi</taxon>
        <taxon>Dikarya</taxon>
        <taxon>Basidiomycota</taxon>
        <taxon>Agaricomycotina</taxon>
        <taxon>Agaricomycetes</taxon>
        <taxon>Polyporales</taxon>
        <taxon>Phanerochaetaceae</taxon>
        <taxon>Phlebiopsis</taxon>
    </lineage>
</organism>
<dbReference type="STRING" id="745531.A0A0C3S6F7"/>
<keyword evidence="7" id="KW-1185">Reference proteome</keyword>
<feature type="region of interest" description="Disordered" evidence="4">
    <location>
        <begin position="771"/>
        <end position="823"/>
    </location>
</feature>
<evidence type="ECO:0000313" key="6">
    <source>
        <dbReference type="EMBL" id="KIP11796.1"/>
    </source>
</evidence>
<dbReference type="OrthoDB" id="5752at2759"/>
<feature type="domain" description="Transcription initiation factor TFIID subunit 1 histone acetyltransferase" evidence="5">
    <location>
        <begin position="315"/>
        <end position="770"/>
    </location>
</feature>
<dbReference type="AlphaFoldDB" id="A0A0C3S6F7"/>
<dbReference type="GO" id="GO:0051123">
    <property type="term" value="P:RNA polymerase II preinitiation complex assembly"/>
    <property type="evidence" value="ECO:0007669"/>
    <property type="project" value="TreeGrafter"/>
</dbReference>
<dbReference type="InterPro" id="IPR040240">
    <property type="entry name" value="TAF1"/>
</dbReference>
<feature type="compositionally biased region" description="Acidic residues" evidence="4">
    <location>
        <begin position="994"/>
        <end position="1004"/>
    </location>
</feature>
<protein>
    <recommendedName>
        <fullName evidence="5">Transcription initiation factor TFIID subunit 1 histone acetyltransferase domain-containing protein</fullName>
    </recommendedName>
</protein>
<sequence>MSQDESDAIATLTGFSLDSVLTGLDLPTGPGLSNQLGISGVPVFSKNQIYNDKWDDEEAIGPGQGEDYEDEVNRELEQEEEEEEYPVKMEVESPHMGRKEKKKTIIRRLVERPKTVYERFPMFERDKILDFTELFKGYTVPKSRTSKRVFTVESVHPKRREAPRSFLEAIVGESQRQAQSQRAAEVVASGDIDQDLRRAIEDQEKGDVSIPLSLHDRSFDLVLLSNWEDQIIYEPDEHHALTTHNQANLTTPSNKALEEGSWTQSIIWSPRAPFRDFTQLELNEEDVLQEERHPTAENRPRKRFRADTGAARDKFNLSNDQFYEVSKDGGRHRVRQTFGQLVVEHAYPAQKLQLPFFKTRLSKQEARSFHRPALQFPSNIELHFSKVRTAKKKKDKAGRKIGKGGNVGEGLHRTGDLSLRDTSNFVLWEFSEEHPPIISNFGMGSILVNYYRKKNEKDDHIPKYDLGEPIVIEPQDESPFMKFGSVYPGQTVPSLYNNLIRAPLFRHKPYATDFLVIKNTVKSDTKYYIREIRNLFTVGQTYPVTEVPGPHSRKITNTIKHRLQIIAFKLLQKSTEERLKISRLMKYFPDQNELQMRQRLKEFMEYHRRGPHQGFWRLKANWTIPSDTDMLKMVTPEQVVLAESMQVGQRHLQDSGYSFNGEVAEDDEGNLSIEQQLAPWITTKNFLFATQAKAMLRLHGEGDPSGRGEAFSFVRVSMKDIFVKAGEDYDQKLAEAESRPKSAHRYNVAEQQQIYKSEIERIWKAQYDSLSRKDEPQLTEEDVREDARRQQTLAAAQAQMFSPAASRGSSLGPQREGTPVPDPRRVLRIKRKVDGEWRTEIIRDAAVINAYVKKRQAIEEENTTADALAPTGDAEKDKRMKKRLEEEIARMKKNQERRLHRKNAKIVKEGGTPMQLNRPVKPDTTRRCGHCGQMGHMKTNRKCPRWAEFNSGAPPPSPAAASPPAAGLLHPANAMMSHGPSPLAMSPPMTAMDDAAEDDEDEDGTPSAPKLKLTLKR</sequence>
<evidence type="ECO:0000256" key="3">
    <source>
        <dbReference type="SAM" id="Coils"/>
    </source>
</evidence>
<keyword evidence="3" id="KW-0175">Coiled coil</keyword>
<comment type="subcellular location">
    <subcellularLocation>
        <location evidence="1">Nucleus</location>
    </subcellularLocation>
</comment>
<feature type="compositionally biased region" description="Low complexity" evidence="4">
    <location>
        <begin position="790"/>
        <end position="806"/>
    </location>
</feature>
<feature type="compositionally biased region" description="Basic and acidic residues" evidence="4">
    <location>
        <begin position="85"/>
        <end position="97"/>
    </location>
</feature>
<dbReference type="EMBL" id="KN840444">
    <property type="protein sequence ID" value="KIP11796.1"/>
    <property type="molecule type" value="Genomic_DNA"/>
</dbReference>
<dbReference type="PANTHER" id="PTHR13900">
    <property type="entry name" value="TRANSCRIPTION INITIATION FACTOR TFIID"/>
    <property type="match status" value="1"/>
</dbReference>
<dbReference type="GO" id="GO:0016251">
    <property type="term" value="F:RNA polymerase II general transcription initiation factor activity"/>
    <property type="evidence" value="ECO:0007669"/>
    <property type="project" value="InterPro"/>
</dbReference>
<reference evidence="6 7" key="1">
    <citation type="journal article" date="2014" name="PLoS Genet.">
        <title>Analysis of the Phlebiopsis gigantea genome, transcriptome and secretome provides insight into its pioneer colonization strategies of wood.</title>
        <authorList>
            <person name="Hori C."/>
            <person name="Ishida T."/>
            <person name="Igarashi K."/>
            <person name="Samejima M."/>
            <person name="Suzuki H."/>
            <person name="Master E."/>
            <person name="Ferreira P."/>
            <person name="Ruiz-Duenas F.J."/>
            <person name="Held B."/>
            <person name="Canessa P."/>
            <person name="Larrondo L.F."/>
            <person name="Schmoll M."/>
            <person name="Druzhinina I.S."/>
            <person name="Kubicek C.P."/>
            <person name="Gaskell J.A."/>
            <person name="Kersten P."/>
            <person name="St John F."/>
            <person name="Glasner J."/>
            <person name="Sabat G."/>
            <person name="Splinter BonDurant S."/>
            <person name="Syed K."/>
            <person name="Yadav J."/>
            <person name="Mgbeahuruike A.C."/>
            <person name="Kovalchuk A."/>
            <person name="Asiegbu F.O."/>
            <person name="Lackner G."/>
            <person name="Hoffmeister D."/>
            <person name="Rencoret J."/>
            <person name="Gutierrez A."/>
            <person name="Sun H."/>
            <person name="Lindquist E."/>
            <person name="Barry K."/>
            <person name="Riley R."/>
            <person name="Grigoriev I.V."/>
            <person name="Henrissat B."/>
            <person name="Kues U."/>
            <person name="Berka R.M."/>
            <person name="Martinez A.T."/>
            <person name="Covert S.F."/>
            <person name="Blanchette R.A."/>
            <person name="Cullen D."/>
        </authorList>
    </citation>
    <scope>NUCLEOTIDE SEQUENCE [LARGE SCALE GENOMIC DNA]</scope>
    <source>
        <strain evidence="6 7">11061_1 CR5-6</strain>
    </source>
</reference>
<evidence type="ECO:0000256" key="2">
    <source>
        <dbReference type="ARBA" id="ARBA00023242"/>
    </source>
</evidence>
<evidence type="ECO:0000259" key="5">
    <source>
        <dbReference type="Pfam" id="PF12157"/>
    </source>
</evidence>
<dbReference type="InterPro" id="IPR022591">
    <property type="entry name" value="TAF1_HAT_dom"/>
</dbReference>
<dbReference type="HOGENOM" id="CLU_000572_0_0_1"/>
<keyword evidence="2" id="KW-0539">Nucleus</keyword>
<proteinExistence type="predicted"/>
<dbReference type="Proteomes" id="UP000053257">
    <property type="component" value="Unassembled WGS sequence"/>
</dbReference>
<evidence type="ECO:0000256" key="1">
    <source>
        <dbReference type="ARBA" id="ARBA00004123"/>
    </source>
</evidence>